<dbReference type="PROSITE" id="PS50853">
    <property type="entry name" value="FN3"/>
    <property type="match status" value="2"/>
</dbReference>
<dbReference type="GO" id="GO:0008237">
    <property type="term" value="F:metallopeptidase activity"/>
    <property type="evidence" value="ECO:0007669"/>
    <property type="project" value="InterPro"/>
</dbReference>
<proteinExistence type="predicted"/>
<feature type="signal peptide" evidence="4">
    <location>
        <begin position="1"/>
        <end position="26"/>
    </location>
</feature>
<dbReference type="InterPro" id="IPR036116">
    <property type="entry name" value="FN3_sf"/>
</dbReference>
<evidence type="ECO:0000259" key="5">
    <source>
        <dbReference type="PROSITE" id="PS50853"/>
    </source>
</evidence>
<dbReference type="Gene3D" id="3.40.390.10">
    <property type="entry name" value="Collagenase (Catalytic Domain)"/>
    <property type="match status" value="1"/>
</dbReference>
<sequence length="737" mass="73043">MRVRRTMAVACVLAGVVVSSAAPAVAQVDGRGTRDRAVVGAEASGTETVGAPQRVVAPGRTADVSGTVLRLDGDEGEATTLLRTATGFVPLTGDAAARLAVGAKVALRVSASATRPDAVQVEQVLSVSARTLASSAAGGVQHLKVALVAPAGTKPGDYSAADVRAAVARASDYWSAVTNGKVSFVVDTVADWTTSPYTCAQFTSIWSAAANATGYTGAASEHVLTVFPRSAYTSGGCSYGKGTLGADATSSGAAYVADISQSVIAHELGHNMGYDHANARYGTAAAPDPGHTGGTYVGYGDVFDVMGFSDPQDRIGTGALNVVHRDQQAALFPGQVRTVTSSTNVTLQAVGSTATPAVKGAKVVDGSDVYYLEYRANVGTDVRVFSDGRRPAAGVRVLRRDTTSTYNASVVLDPTPTGSTSDWNQVVPVGGTFTTASGRLKFTVASAAGENATVAVTVGGATTGTVLAAPSGVSATSTAAGTATVAFTGVSGATGYVVTPYLDGVAQTAAAVTAATSPVTVRGLATGRSYTFGVTAKNAAGTSGEARSAAVTVAGAPARPTGLSATVAGNVASLSWAPGATGTRYRVDVLAGTRVVWSGTTDGASVRTSALPAGSYTFTVTATGASGTTTSAPSAAFTVAALAAPGAVTITGSGVGDRSAWVAFTPATTGGAATSYQVTIYSGGVAVQSGTVPATTGRVTVSGLVNGRGYTLGVRARNGAGTGVERVSAVLVPGARR</sequence>
<accession>A0A7Y9J0L4</accession>
<dbReference type="Gene3D" id="2.60.40.10">
    <property type="entry name" value="Immunoglobulins"/>
    <property type="match status" value="3"/>
</dbReference>
<keyword evidence="2" id="KW-0326">Glycosidase</keyword>
<dbReference type="Proteomes" id="UP000521922">
    <property type="component" value="Unassembled WGS sequence"/>
</dbReference>
<keyword evidence="2" id="KW-0378">Hydrolase</keyword>
<evidence type="ECO:0000256" key="3">
    <source>
        <dbReference type="ARBA" id="ARBA00023326"/>
    </source>
</evidence>
<dbReference type="InterPro" id="IPR024079">
    <property type="entry name" value="MetalloPept_cat_dom_sf"/>
</dbReference>
<feature type="chain" id="PRO_5038778604" description="Fibronectin type-III domain-containing protein" evidence="4">
    <location>
        <begin position="27"/>
        <end position="737"/>
    </location>
</feature>
<feature type="domain" description="Fibronectin type-III" evidence="5">
    <location>
        <begin position="469"/>
        <end position="556"/>
    </location>
</feature>
<comment type="caution">
    <text evidence="6">The sequence shown here is derived from an EMBL/GenBank/DDBJ whole genome shotgun (WGS) entry which is preliminary data.</text>
</comment>
<protein>
    <recommendedName>
        <fullName evidence="5">Fibronectin type-III domain-containing protein</fullName>
    </recommendedName>
</protein>
<keyword evidence="3" id="KW-0624">Polysaccharide degradation</keyword>
<evidence type="ECO:0000256" key="1">
    <source>
        <dbReference type="ARBA" id="ARBA00022737"/>
    </source>
</evidence>
<dbReference type="SMART" id="SM00060">
    <property type="entry name" value="FN3"/>
    <property type="match status" value="3"/>
</dbReference>
<keyword evidence="7" id="KW-1185">Reference proteome</keyword>
<evidence type="ECO:0000256" key="2">
    <source>
        <dbReference type="ARBA" id="ARBA00023295"/>
    </source>
</evidence>
<reference evidence="6 7" key="1">
    <citation type="submission" date="2020-07" db="EMBL/GenBank/DDBJ databases">
        <title>Sequencing the genomes of 1000 actinobacteria strains.</title>
        <authorList>
            <person name="Klenk H.-P."/>
        </authorList>
    </citation>
    <scope>NUCLEOTIDE SEQUENCE [LARGE SCALE GENOMIC DNA]</scope>
    <source>
        <strain evidence="6 7">DSM 7487</strain>
    </source>
</reference>
<keyword evidence="4" id="KW-0732">Signal</keyword>
<dbReference type="Pfam" id="PF13582">
    <property type="entry name" value="Reprolysin_3"/>
    <property type="match status" value="1"/>
</dbReference>
<dbReference type="InterPro" id="IPR013783">
    <property type="entry name" value="Ig-like_fold"/>
</dbReference>
<dbReference type="PANTHER" id="PTHR13817:SF73">
    <property type="entry name" value="FIBRONECTIN TYPE-III DOMAIN-CONTAINING PROTEIN"/>
    <property type="match status" value="1"/>
</dbReference>
<gene>
    <name evidence="6" type="ORF">BJ968_001868</name>
</gene>
<feature type="domain" description="Fibronectin type-III" evidence="5">
    <location>
        <begin position="644"/>
        <end position="737"/>
    </location>
</feature>
<evidence type="ECO:0000313" key="6">
    <source>
        <dbReference type="EMBL" id="NYD22328.1"/>
    </source>
</evidence>
<dbReference type="PANTHER" id="PTHR13817">
    <property type="entry name" value="TITIN"/>
    <property type="match status" value="1"/>
</dbReference>
<keyword evidence="3" id="KW-0119">Carbohydrate metabolism</keyword>
<dbReference type="SUPFAM" id="SSF55486">
    <property type="entry name" value="Metalloproteases ('zincins'), catalytic domain"/>
    <property type="match status" value="1"/>
</dbReference>
<organism evidence="6 7">
    <name type="scientific">Kineococcus aurantiacus</name>
    <dbReference type="NCBI Taxonomy" id="37633"/>
    <lineage>
        <taxon>Bacteria</taxon>
        <taxon>Bacillati</taxon>
        <taxon>Actinomycetota</taxon>
        <taxon>Actinomycetes</taxon>
        <taxon>Kineosporiales</taxon>
        <taxon>Kineosporiaceae</taxon>
        <taxon>Kineococcus</taxon>
    </lineage>
</organism>
<dbReference type="EMBL" id="JACCBB010000001">
    <property type="protein sequence ID" value="NYD22328.1"/>
    <property type="molecule type" value="Genomic_DNA"/>
</dbReference>
<evidence type="ECO:0000313" key="7">
    <source>
        <dbReference type="Proteomes" id="UP000521922"/>
    </source>
</evidence>
<dbReference type="GO" id="GO:0016798">
    <property type="term" value="F:hydrolase activity, acting on glycosyl bonds"/>
    <property type="evidence" value="ECO:0007669"/>
    <property type="project" value="UniProtKB-KW"/>
</dbReference>
<dbReference type="SUPFAM" id="SSF49265">
    <property type="entry name" value="Fibronectin type III"/>
    <property type="match status" value="2"/>
</dbReference>
<dbReference type="InterPro" id="IPR003961">
    <property type="entry name" value="FN3_dom"/>
</dbReference>
<keyword evidence="1" id="KW-0677">Repeat</keyword>
<name>A0A7Y9J0L4_9ACTN</name>
<dbReference type="RefSeq" id="WP_179751226.1">
    <property type="nucleotide sequence ID" value="NZ_BAAAGN010000022.1"/>
</dbReference>
<dbReference type="GO" id="GO:0000272">
    <property type="term" value="P:polysaccharide catabolic process"/>
    <property type="evidence" value="ECO:0007669"/>
    <property type="project" value="UniProtKB-KW"/>
</dbReference>
<evidence type="ECO:0000256" key="4">
    <source>
        <dbReference type="SAM" id="SignalP"/>
    </source>
</evidence>
<dbReference type="CDD" id="cd00063">
    <property type="entry name" value="FN3"/>
    <property type="match status" value="1"/>
</dbReference>
<dbReference type="Pfam" id="PF00041">
    <property type="entry name" value="fn3"/>
    <property type="match status" value="1"/>
</dbReference>
<dbReference type="AlphaFoldDB" id="A0A7Y9J0L4"/>
<dbReference type="InterPro" id="IPR050964">
    <property type="entry name" value="Striated_Muscle_Regulatory"/>
</dbReference>